<sequence>MADDVQNKQRPDQGQPTQQPMTQPVSVGMAKEQEMPASSDIQLEDVQEYEVPKEVSAHVQIQKQIPDIPPDLKQMGVTHAPSDQTISDTTSLAKKTPLTDDQINDGLQKPPTDSFRWFAEWCLKQLKLMHVHLTKVKGRYIRVTDEK</sequence>
<protein>
    <submittedName>
        <fullName evidence="2">Uncharacterized protein</fullName>
    </submittedName>
</protein>
<evidence type="ECO:0000256" key="1">
    <source>
        <dbReference type="SAM" id="MobiDB-lite"/>
    </source>
</evidence>
<feature type="compositionally biased region" description="Low complexity" evidence="1">
    <location>
        <begin position="12"/>
        <end position="24"/>
    </location>
</feature>
<feature type="region of interest" description="Disordered" evidence="1">
    <location>
        <begin position="1"/>
        <end position="40"/>
    </location>
</feature>
<dbReference type="Proteomes" id="UP000034664">
    <property type="component" value="Unassembled WGS sequence"/>
</dbReference>
<comment type="caution">
    <text evidence="2">The sequence shown here is derived from an EMBL/GenBank/DDBJ whole genome shotgun (WGS) entry which is preliminary data.</text>
</comment>
<name>A0A0G0TC87_9BACT</name>
<reference evidence="2 3" key="1">
    <citation type="journal article" date="2015" name="Nature">
        <title>rRNA introns, odd ribosomes, and small enigmatic genomes across a large radiation of phyla.</title>
        <authorList>
            <person name="Brown C.T."/>
            <person name="Hug L.A."/>
            <person name="Thomas B.C."/>
            <person name="Sharon I."/>
            <person name="Castelle C.J."/>
            <person name="Singh A."/>
            <person name="Wilkins M.J."/>
            <person name="Williams K.H."/>
            <person name="Banfield J.F."/>
        </authorList>
    </citation>
    <scope>NUCLEOTIDE SEQUENCE [LARGE SCALE GENOMIC DNA]</scope>
</reference>
<feature type="compositionally biased region" description="Polar residues" evidence="1">
    <location>
        <begin position="81"/>
        <end position="93"/>
    </location>
</feature>
<evidence type="ECO:0000313" key="2">
    <source>
        <dbReference type="EMBL" id="KKR72441.1"/>
    </source>
</evidence>
<gene>
    <name evidence="2" type="ORF">UU14_C0005G0009</name>
</gene>
<organism evidence="2 3">
    <name type="scientific">Candidatus Roizmanbacteria bacterium GW2011_GWB1_40_7</name>
    <dbReference type="NCBI Taxonomy" id="1618482"/>
    <lineage>
        <taxon>Bacteria</taxon>
        <taxon>Candidatus Roizmaniibacteriota</taxon>
    </lineage>
</organism>
<feature type="region of interest" description="Disordered" evidence="1">
    <location>
        <begin position="69"/>
        <end position="110"/>
    </location>
</feature>
<feature type="compositionally biased region" description="Basic and acidic residues" evidence="1">
    <location>
        <begin position="1"/>
        <end position="11"/>
    </location>
</feature>
<evidence type="ECO:0000313" key="3">
    <source>
        <dbReference type="Proteomes" id="UP000034664"/>
    </source>
</evidence>
<proteinExistence type="predicted"/>
<accession>A0A0G0TC87</accession>
<dbReference type="EMBL" id="LBZM01000005">
    <property type="protein sequence ID" value="KKR72441.1"/>
    <property type="molecule type" value="Genomic_DNA"/>
</dbReference>
<dbReference type="AlphaFoldDB" id="A0A0G0TC87"/>